<sequence>MKRFATRLAYVGAGLGVAFASPGFAVDWYLEANANVSQQFHSNIQLLPDRFNPEAVFGTDLGLTAQLVAQEPNWQVKSRVRLQNLFYTPIDHIDTQNQYLDLDAYYATERSRFALSVHHTDDALLSSQSEGVVGIVVTRVQRSETTLAPSWAYVLDERTRLTLGYAYQTSDYEARQNVGYVDATVHTASIGLEHQLTERLALTGHLAYNAYRASQRTIDYVNVMAGFQYALTETLDLNVSGGGQYSDSETNLQTLRLAGFQIVSLDPLQIAPVVVPEKVTFKDQQFGPLVTASARKRFETSDWELVYRHQISPAINGALFESDRVTLSGRQRLTERLSANLKLSYSEYTRPHLNGETIQQSYYLLNGELSYALTEQWHLSASYQYVLRDLSKNAGTFAGNQDDHAVFVTLRYSFDPFYF</sequence>
<organism evidence="4 5">
    <name type="scientific">Methylocaldum szegediense</name>
    <dbReference type="NCBI Taxonomy" id="73780"/>
    <lineage>
        <taxon>Bacteria</taxon>
        <taxon>Pseudomonadati</taxon>
        <taxon>Pseudomonadota</taxon>
        <taxon>Gammaproteobacteria</taxon>
        <taxon>Methylococcales</taxon>
        <taxon>Methylococcaceae</taxon>
        <taxon>Methylocaldum</taxon>
    </lineage>
</organism>
<comment type="subcellular location">
    <subcellularLocation>
        <location evidence="1">Cell outer membrane</location>
    </subcellularLocation>
</comment>
<evidence type="ECO:0000256" key="1">
    <source>
        <dbReference type="ARBA" id="ARBA00004442"/>
    </source>
</evidence>
<reference evidence="4 5" key="1">
    <citation type="submission" date="2023-03" db="EMBL/GenBank/DDBJ databases">
        <authorList>
            <person name="Pearce D."/>
        </authorList>
    </citation>
    <scope>NUCLEOTIDE SEQUENCE [LARGE SCALE GENOMIC DNA]</scope>
    <source>
        <strain evidence="4">Msz</strain>
    </source>
</reference>
<gene>
    <name evidence="4" type="ORF">MSZNOR_1276</name>
</gene>
<evidence type="ECO:0008006" key="6">
    <source>
        <dbReference type="Google" id="ProtNLM"/>
    </source>
</evidence>
<keyword evidence="3" id="KW-0998">Cell outer membrane</keyword>
<evidence type="ECO:0000313" key="4">
    <source>
        <dbReference type="EMBL" id="CAI8784038.1"/>
    </source>
</evidence>
<dbReference type="SUPFAM" id="SSF56935">
    <property type="entry name" value="Porins"/>
    <property type="match status" value="1"/>
</dbReference>
<dbReference type="InterPro" id="IPR036942">
    <property type="entry name" value="Beta-barrel_TonB_sf"/>
</dbReference>
<dbReference type="RefSeq" id="WP_026608961.1">
    <property type="nucleotide sequence ID" value="NZ_OX458333.1"/>
</dbReference>
<keyword evidence="5" id="KW-1185">Reference proteome</keyword>
<evidence type="ECO:0000313" key="5">
    <source>
        <dbReference type="Proteomes" id="UP001162030"/>
    </source>
</evidence>
<accession>A0ABN8X353</accession>
<proteinExistence type="predicted"/>
<name>A0ABN8X353_9GAMM</name>
<protein>
    <recommendedName>
        <fullName evidence="6">TIGR03016 family PEP-CTERM system-associated outer membrane protein</fullName>
    </recommendedName>
</protein>
<dbReference type="EMBL" id="OX458333">
    <property type="protein sequence ID" value="CAI8784038.1"/>
    <property type="molecule type" value="Genomic_DNA"/>
</dbReference>
<evidence type="ECO:0000256" key="2">
    <source>
        <dbReference type="ARBA" id="ARBA00023136"/>
    </source>
</evidence>
<keyword evidence="2" id="KW-0472">Membrane</keyword>
<dbReference type="Proteomes" id="UP001162030">
    <property type="component" value="Chromosome"/>
</dbReference>
<evidence type="ECO:0000256" key="3">
    <source>
        <dbReference type="ARBA" id="ARBA00023237"/>
    </source>
</evidence>
<dbReference type="Gene3D" id="2.40.170.20">
    <property type="entry name" value="TonB-dependent receptor, beta-barrel domain"/>
    <property type="match status" value="1"/>
</dbReference>